<dbReference type="OrthoDB" id="2504266at2759"/>
<dbReference type="Proteomes" id="UP000092993">
    <property type="component" value="Unassembled WGS sequence"/>
</dbReference>
<dbReference type="STRING" id="5627.A0A1C7MSA9"/>
<feature type="region of interest" description="Disordered" evidence="1">
    <location>
        <begin position="283"/>
        <end position="340"/>
    </location>
</feature>
<comment type="caution">
    <text evidence="2">The sequence shown here is derived from an EMBL/GenBank/DDBJ whole genome shotgun (WGS) entry which is preliminary data.</text>
</comment>
<evidence type="ECO:0000313" key="2">
    <source>
        <dbReference type="EMBL" id="OBZ79743.1"/>
    </source>
</evidence>
<organism evidence="2 3">
    <name type="scientific">Grifola frondosa</name>
    <name type="common">Maitake</name>
    <name type="synonym">Polyporus frondosus</name>
    <dbReference type="NCBI Taxonomy" id="5627"/>
    <lineage>
        <taxon>Eukaryota</taxon>
        <taxon>Fungi</taxon>
        <taxon>Dikarya</taxon>
        <taxon>Basidiomycota</taxon>
        <taxon>Agaricomycotina</taxon>
        <taxon>Agaricomycetes</taxon>
        <taxon>Polyporales</taxon>
        <taxon>Grifolaceae</taxon>
        <taxon>Grifola</taxon>
    </lineage>
</organism>
<evidence type="ECO:0000313" key="3">
    <source>
        <dbReference type="Proteomes" id="UP000092993"/>
    </source>
</evidence>
<proteinExistence type="predicted"/>
<accession>A0A1C7MSA9</accession>
<feature type="compositionally biased region" description="Basic and acidic residues" evidence="1">
    <location>
        <begin position="70"/>
        <end position="110"/>
    </location>
</feature>
<keyword evidence="3" id="KW-1185">Reference proteome</keyword>
<evidence type="ECO:0000256" key="1">
    <source>
        <dbReference type="SAM" id="MobiDB-lite"/>
    </source>
</evidence>
<dbReference type="EMBL" id="LUGG01000001">
    <property type="protein sequence ID" value="OBZ79743.1"/>
    <property type="molecule type" value="Genomic_DNA"/>
</dbReference>
<feature type="region of interest" description="Disordered" evidence="1">
    <location>
        <begin position="18"/>
        <end position="110"/>
    </location>
</feature>
<sequence>MPVLKDWFGDWTEQIANKKDAEISNTPANSRDRRFRRDPEDGDASTRPTFRTIVTQPSQMGNFRHQSIRTGDRGGDKDSDRERERDLRDKEGQERLRNLSDKYDPHQPDLDRLKGQLVAKAETLRRGRLAKVAKIGGEERNPRELAVMTGATTVEEIVTIAKGLVRECASLLSRDGIPHPPDATVKTGIGLANVVAKGTAMTIARTKTRTITLVVIEMTTFVVDREDYDRDRDDNYRGDVRDRYDYSRRPRDLEWEDEDQRRWRDDGRRDERMAARRGWDRYDDRDRERPTAPEDRETRAKRGTGRDRKVEVEMTRVKNGTTEERGTKRRRQSPPGWRPMFQPHLAQEFLEDKVLMANWMVFKRGRRE</sequence>
<gene>
    <name evidence="2" type="ORF">A0H81_00697</name>
</gene>
<reference evidence="2 3" key="1">
    <citation type="submission" date="2016-03" db="EMBL/GenBank/DDBJ databases">
        <title>Whole genome sequencing of Grifola frondosa 9006-11.</title>
        <authorList>
            <person name="Min B."/>
            <person name="Park H."/>
            <person name="Kim J.-G."/>
            <person name="Cho H."/>
            <person name="Oh Y.-L."/>
            <person name="Kong W.-S."/>
            <person name="Choi I.-G."/>
        </authorList>
    </citation>
    <scope>NUCLEOTIDE SEQUENCE [LARGE SCALE GENOMIC DNA]</scope>
    <source>
        <strain evidence="2 3">9006-11</strain>
    </source>
</reference>
<feature type="compositionally biased region" description="Basic and acidic residues" evidence="1">
    <location>
        <begin position="283"/>
        <end position="326"/>
    </location>
</feature>
<protein>
    <submittedName>
        <fullName evidence="2">Uncharacterized protein</fullName>
    </submittedName>
</protein>
<dbReference type="AlphaFoldDB" id="A0A1C7MSA9"/>
<feature type="compositionally biased region" description="Polar residues" evidence="1">
    <location>
        <begin position="46"/>
        <end position="65"/>
    </location>
</feature>
<name>A0A1C7MSA9_GRIFR</name>
<feature type="compositionally biased region" description="Basic and acidic residues" evidence="1">
    <location>
        <begin position="30"/>
        <end position="39"/>
    </location>
</feature>